<accession>A0ABU2CFX2</accession>
<dbReference type="SUPFAM" id="SSF55486">
    <property type="entry name" value="Metalloproteases ('zincins'), catalytic domain"/>
    <property type="match status" value="1"/>
</dbReference>
<dbReference type="Gene3D" id="3.40.390.10">
    <property type="entry name" value="Collagenase (Catalytic Domain)"/>
    <property type="match status" value="1"/>
</dbReference>
<keyword evidence="1" id="KW-0812">Transmembrane</keyword>
<sequence>MDTPTATLIALLILAAVCALGWWLPTWWVARRRQQLRGQVFPAVWRKILRRRVPLVRRLPVDLQLQLKKHMQVFIAEKAFLGCAGLQITEEMRVVVAAQACLLLLNRPTGYYRNLRQILVYPGAFAVQRASTDGAGVQQEQRHALAGESWSQGQVILSWQDTLEGAAVADDGRNVVIHEFAHQLDQENGPANGAPLRPHGADPQRWSQVFHAAYARLQAQAHAGEPGLLNHYGAQDPAEFFAVVSEVFFEQAAELAEYDPALYRELRGYYRVDPAGW</sequence>
<dbReference type="CDD" id="cd20169">
    <property type="entry name" value="Peptidase_M90_mtfA"/>
    <property type="match status" value="1"/>
</dbReference>
<evidence type="ECO:0000313" key="2">
    <source>
        <dbReference type="EMBL" id="MDR7380238.1"/>
    </source>
</evidence>
<dbReference type="InterPro" id="IPR010384">
    <property type="entry name" value="MtfA_fam"/>
</dbReference>
<dbReference type="RefSeq" id="WP_310377116.1">
    <property type="nucleotide sequence ID" value="NZ_JAVDXT010000007.1"/>
</dbReference>
<gene>
    <name evidence="2" type="ORF">J2X19_004940</name>
</gene>
<name>A0ABU2CFX2_9BURK</name>
<feature type="transmembrane region" description="Helical" evidence="1">
    <location>
        <begin position="6"/>
        <end position="30"/>
    </location>
</feature>
<dbReference type="Pfam" id="PF06167">
    <property type="entry name" value="Peptidase_M90"/>
    <property type="match status" value="1"/>
</dbReference>
<organism evidence="2 3">
    <name type="scientific">Rhodoferax ferrireducens</name>
    <dbReference type="NCBI Taxonomy" id="192843"/>
    <lineage>
        <taxon>Bacteria</taxon>
        <taxon>Pseudomonadati</taxon>
        <taxon>Pseudomonadota</taxon>
        <taxon>Betaproteobacteria</taxon>
        <taxon>Burkholderiales</taxon>
        <taxon>Comamonadaceae</taxon>
        <taxon>Rhodoferax</taxon>
    </lineage>
</organism>
<reference evidence="2 3" key="1">
    <citation type="submission" date="2023-07" db="EMBL/GenBank/DDBJ databases">
        <title>Sorghum-associated microbial communities from plants grown in Nebraska, USA.</title>
        <authorList>
            <person name="Schachtman D."/>
        </authorList>
    </citation>
    <scope>NUCLEOTIDE SEQUENCE [LARGE SCALE GENOMIC DNA]</scope>
    <source>
        <strain evidence="2 3">BE313</strain>
    </source>
</reference>
<dbReference type="Gene3D" id="1.10.472.150">
    <property type="entry name" value="Glucose-regulated metallo-peptidase M90, N-terminal domain"/>
    <property type="match status" value="1"/>
</dbReference>
<dbReference type="PANTHER" id="PTHR30164">
    <property type="entry name" value="MTFA PEPTIDASE"/>
    <property type="match status" value="1"/>
</dbReference>
<proteinExistence type="predicted"/>
<dbReference type="InterPro" id="IPR024079">
    <property type="entry name" value="MetalloPept_cat_dom_sf"/>
</dbReference>
<comment type="caution">
    <text evidence="2">The sequence shown here is derived from an EMBL/GenBank/DDBJ whole genome shotgun (WGS) entry which is preliminary data.</text>
</comment>
<keyword evidence="1" id="KW-0472">Membrane</keyword>
<keyword evidence="3" id="KW-1185">Reference proteome</keyword>
<dbReference type="EMBL" id="JAVDXT010000007">
    <property type="protein sequence ID" value="MDR7380238.1"/>
    <property type="molecule type" value="Genomic_DNA"/>
</dbReference>
<evidence type="ECO:0000256" key="1">
    <source>
        <dbReference type="SAM" id="Phobius"/>
    </source>
</evidence>
<dbReference type="InterPro" id="IPR042252">
    <property type="entry name" value="MtfA_N"/>
</dbReference>
<dbReference type="Proteomes" id="UP001180487">
    <property type="component" value="Unassembled WGS sequence"/>
</dbReference>
<evidence type="ECO:0000313" key="3">
    <source>
        <dbReference type="Proteomes" id="UP001180487"/>
    </source>
</evidence>
<keyword evidence="1" id="KW-1133">Transmembrane helix</keyword>
<dbReference type="PANTHER" id="PTHR30164:SF2">
    <property type="entry name" value="PROTEIN MTFA"/>
    <property type="match status" value="1"/>
</dbReference>
<protein>
    <submittedName>
        <fullName evidence="2">Mlc titration factor MtfA (PtsG expression regulator)</fullName>
    </submittedName>
</protein>